<evidence type="ECO:0000259" key="2">
    <source>
        <dbReference type="Pfam" id="PF00780"/>
    </source>
</evidence>
<gene>
    <name evidence="3" type="primary">Map4k3_3</name>
    <name evidence="3" type="ORF">FJT64_021956</name>
</gene>
<keyword evidence="3" id="KW-0418">Kinase</keyword>
<dbReference type="Pfam" id="PF00780">
    <property type="entry name" value="CNH"/>
    <property type="match status" value="1"/>
</dbReference>
<dbReference type="AlphaFoldDB" id="A0A6A4WKC8"/>
<reference evidence="3 4" key="1">
    <citation type="submission" date="2019-07" db="EMBL/GenBank/DDBJ databases">
        <title>Draft genome assembly of a fouling barnacle, Amphibalanus amphitrite (Darwin, 1854): The first reference genome for Thecostraca.</title>
        <authorList>
            <person name="Kim W."/>
        </authorList>
    </citation>
    <scope>NUCLEOTIDE SEQUENCE [LARGE SCALE GENOMIC DNA]</scope>
    <source>
        <strain evidence="3">SNU_AA5</strain>
        <tissue evidence="3">Soma without cirri and trophi</tissue>
    </source>
</reference>
<feature type="region of interest" description="Disordered" evidence="1">
    <location>
        <begin position="1"/>
        <end position="35"/>
    </location>
</feature>
<evidence type="ECO:0000313" key="4">
    <source>
        <dbReference type="Proteomes" id="UP000440578"/>
    </source>
</evidence>
<dbReference type="Proteomes" id="UP000440578">
    <property type="component" value="Unassembled WGS sequence"/>
</dbReference>
<comment type="caution">
    <text evidence="3">The sequence shown here is derived from an EMBL/GenBank/DDBJ whole genome shotgun (WGS) entry which is preliminary data.</text>
</comment>
<keyword evidence="3" id="KW-0808">Transferase</keyword>
<keyword evidence="4" id="KW-1185">Reference proteome</keyword>
<proteinExistence type="predicted"/>
<feature type="domain" description="CNH" evidence="2">
    <location>
        <begin position="33"/>
        <end position="97"/>
    </location>
</feature>
<evidence type="ECO:0000313" key="3">
    <source>
        <dbReference type="EMBL" id="KAF0306573.1"/>
    </source>
</evidence>
<name>A0A6A4WKC8_AMPAM</name>
<dbReference type="EMBL" id="VIIS01000653">
    <property type="protein sequence ID" value="KAF0306573.1"/>
    <property type="molecule type" value="Genomic_DNA"/>
</dbReference>
<dbReference type="GO" id="GO:0016301">
    <property type="term" value="F:kinase activity"/>
    <property type="evidence" value="ECO:0007669"/>
    <property type="project" value="UniProtKB-KW"/>
</dbReference>
<dbReference type="InterPro" id="IPR001180">
    <property type="entry name" value="CNH_dom"/>
</dbReference>
<accession>A0A6A4WKC8</accession>
<dbReference type="OrthoDB" id="8693905at2759"/>
<sequence length="135" mass="14639">MHNATSSWFVDGREEEEEADAPAAEPEGPPVSAIVDLEGKPKSARGQVSELKFDFTVDSVVILADSVLAFHPHGVQGRSLVTGEVTQEITDTTRVYRLLGNDRVITVQSVPASDPDQTASDNKNLYILTGHEAMY</sequence>
<evidence type="ECO:0000256" key="1">
    <source>
        <dbReference type="SAM" id="MobiDB-lite"/>
    </source>
</evidence>
<organism evidence="3 4">
    <name type="scientific">Amphibalanus amphitrite</name>
    <name type="common">Striped barnacle</name>
    <name type="synonym">Balanus amphitrite</name>
    <dbReference type="NCBI Taxonomy" id="1232801"/>
    <lineage>
        <taxon>Eukaryota</taxon>
        <taxon>Metazoa</taxon>
        <taxon>Ecdysozoa</taxon>
        <taxon>Arthropoda</taxon>
        <taxon>Crustacea</taxon>
        <taxon>Multicrustacea</taxon>
        <taxon>Cirripedia</taxon>
        <taxon>Thoracica</taxon>
        <taxon>Thoracicalcarea</taxon>
        <taxon>Balanomorpha</taxon>
        <taxon>Balanoidea</taxon>
        <taxon>Balanidae</taxon>
        <taxon>Amphibalaninae</taxon>
        <taxon>Amphibalanus</taxon>
    </lineage>
</organism>
<protein>
    <submittedName>
        <fullName evidence="3">Mitogen-activated protein kinase kinase kinase kinase 3</fullName>
    </submittedName>
</protein>